<dbReference type="GO" id="GO:0005886">
    <property type="term" value="C:plasma membrane"/>
    <property type="evidence" value="ECO:0007669"/>
    <property type="project" value="TreeGrafter"/>
</dbReference>
<dbReference type="EMBL" id="SSMC01000003">
    <property type="protein sequence ID" value="THD66756.1"/>
    <property type="molecule type" value="Genomic_DNA"/>
</dbReference>
<dbReference type="GO" id="GO:0046872">
    <property type="term" value="F:metal ion binding"/>
    <property type="evidence" value="ECO:0007669"/>
    <property type="project" value="UniProtKB-KW"/>
</dbReference>
<feature type="transmembrane region" description="Helical" evidence="6">
    <location>
        <begin position="65"/>
        <end position="89"/>
    </location>
</feature>
<dbReference type="OrthoDB" id="9769677at2"/>
<evidence type="ECO:0000256" key="5">
    <source>
        <dbReference type="ARBA" id="ARBA00023014"/>
    </source>
</evidence>
<evidence type="ECO:0000256" key="2">
    <source>
        <dbReference type="ARBA" id="ARBA00022723"/>
    </source>
</evidence>
<dbReference type="GO" id="GO:0016491">
    <property type="term" value="F:oxidoreductase activity"/>
    <property type="evidence" value="ECO:0007669"/>
    <property type="project" value="UniProtKB-KW"/>
</dbReference>
<dbReference type="PANTHER" id="PTHR43255">
    <property type="entry name" value="IRON-SULFUR-BINDING OXIDOREDUCTASE FADF-RELATED-RELATED"/>
    <property type="match status" value="1"/>
</dbReference>
<evidence type="ECO:0000256" key="1">
    <source>
        <dbReference type="ARBA" id="ARBA00022485"/>
    </source>
</evidence>
<feature type="transmembrane region" description="Helical" evidence="6">
    <location>
        <begin position="150"/>
        <end position="169"/>
    </location>
</feature>
<dbReference type="Gene3D" id="1.10.1060.10">
    <property type="entry name" value="Alpha-helical ferredoxin"/>
    <property type="match status" value="1"/>
</dbReference>
<keyword evidence="1" id="KW-0004">4Fe-4S</keyword>
<evidence type="ECO:0000256" key="6">
    <source>
        <dbReference type="SAM" id="Phobius"/>
    </source>
</evidence>
<feature type="transmembrane region" description="Helical" evidence="6">
    <location>
        <begin position="109"/>
        <end position="129"/>
    </location>
</feature>
<evidence type="ECO:0000256" key="4">
    <source>
        <dbReference type="ARBA" id="ARBA00023004"/>
    </source>
</evidence>
<keyword evidence="6" id="KW-0472">Membrane</keyword>
<dbReference type="AlphaFoldDB" id="A0A4S3LZ96"/>
<protein>
    <submittedName>
        <fullName evidence="8">(Fe-S)-binding protein</fullName>
    </submittedName>
</protein>
<sequence length="442" mass="50288">MNLIPQILFAIVLAGGVGYFAMNIKKLIRNIKLGKQIDRNDQPSERWKHMTRIALGQQKMVVRPIAGLLHIIVYVGFIIINIEVLEIVIDGLFGTHRIFAFMGGLYDVLIGSFEILAFLVLVSVILFWTRRNVIRLQRFIKPEMKGWPKNDANIILYFEVVLMMLFLTMNGADLQLQQLGADHYVQAGAFPVSQYLLPLFEGLSESTLIIIERAAWWLHIIGILIFLNYLYFSKHLHILLAFPNTWYANLNPKGQFNNLESVTKEVQLMMDPNADPFAAPEAGDDEGEPEKFGASDVLDLNRVQLLNAYTCTECGRCTSECPANQTGKKLSPRKIMMDTRDRLEEVGKNIDANKGEFKEDGKQLLDDYISREELWACTSCNACVEACPVSIDPLSIIMDMRRYLVMEQSAAPAELNNMMSNIENNGAPWPFNQMDRLNWKDE</sequence>
<evidence type="ECO:0000256" key="3">
    <source>
        <dbReference type="ARBA" id="ARBA00023002"/>
    </source>
</evidence>
<proteinExistence type="predicted"/>
<keyword evidence="3" id="KW-0560">Oxidoreductase</keyword>
<comment type="caution">
    <text evidence="8">The sequence shown here is derived from an EMBL/GenBank/DDBJ whole genome shotgun (WGS) entry which is preliminary data.</text>
</comment>
<dbReference type="RefSeq" id="WP_136336825.1">
    <property type="nucleotide sequence ID" value="NZ_QXMP01000011.1"/>
</dbReference>
<evidence type="ECO:0000313" key="8">
    <source>
        <dbReference type="EMBL" id="THD66756.1"/>
    </source>
</evidence>
<dbReference type="PROSITE" id="PS00198">
    <property type="entry name" value="4FE4S_FER_1"/>
    <property type="match status" value="2"/>
</dbReference>
<dbReference type="InterPro" id="IPR051460">
    <property type="entry name" value="HdrC_iron-sulfur_subunit"/>
</dbReference>
<dbReference type="InterPro" id="IPR017900">
    <property type="entry name" value="4Fe4S_Fe_S_CS"/>
</dbReference>
<keyword evidence="6" id="KW-0812">Transmembrane</keyword>
<evidence type="ECO:0000259" key="7">
    <source>
        <dbReference type="PROSITE" id="PS51379"/>
    </source>
</evidence>
<dbReference type="Pfam" id="PF13187">
    <property type="entry name" value="Fer4_9"/>
    <property type="match status" value="1"/>
</dbReference>
<dbReference type="PROSITE" id="PS51379">
    <property type="entry name" value="4FE4S_FER_2"/>
    <property type="match status" value="2"/>
</dbReference>
<keyword evidence="9" id="KW-1185">Reference proteome</keyword>
<dbReference type="GO" id="GO:0051539">
    <property type="term" value="F:4 iron, 4 sulfur cluster binding"/>
    <property type="evidence" value="ECO:0007669"/>
    <property type="project" value="UniProtKB-KW"/>
</dbReference>
<keyword evidence="2" id="KW-0479">Metal-binding</keyword>
<accession>A0A4S3LZ96</accession>
<evidence type="ECO:0000313" key="9">
    <source>
        <dbReference type="Proteomes" id="UP000305939"/>
    </source>
</evidence>
<keyword evidence="4" id="KW-0408">Iron</keyword>
<feature type="domain" description="4Fe-4S ferredoxin-type" evidence="7">
    <location>
        <begin position="367"/>
        <end position="399"/>
    </location>
</feature>
<dbReference type="Proteomes" id="UP000305939">
    <property type="component" value="Unassembled WGS sequence"/>
</dbReference>
<gene>
    <name evidence="8" type="ORF">E7Z59_13335</name>
</gene>
<feature type="domain" description="4Fe-4S ferredoxin-type" evidence="7">
    <location>
        <begin position="301"/>
        <end position="333"/>
    </location>
</feature>
<dbReference type="Gene3D" id="1.20.950.20">
    <property type="entry name" value="Transmembrane di-heme cytochromes, Chain C"/>
    <property type="match status" value="1"/>
</dbReference>
<dbReference type="PANTHER" id="PTHR43255:SF1">
    <property type="entry name" value="IRON-SULFUR-BINDING OXIDOREDUCTASE FADF-RELATED"/>
    <property type="match status" value="1"/>
</dbReference>
<reference evidence="8 9" key="1">
    <citation type="submission" date="2019-04" db="EMBL/GenBank/DDBJ databases">
        <title>Draft genome sequence of Robertkochia marina CC-AMO-30D.</title>
        <authorList>
            <person name="Hameed A."/>
            <person name="Lin S.-Y."/>
            <person name="Shahina M."/>
            <person name="Lai W.-A."/>
            <person name="Young C.-C."/>
        </authorList>
    </citation>
    <scope>NUCLEOTIDE SEQUENCE [LARGE SCALE GENOMIC DNA]</scope>
    <source>
        <strain evidence="8 9">CC-AMO-30D</strain>
    </source>
</reference>
<keyword evidence="5" id="KW-0411">Iron-sulfur</keyword>
<dbReference type="InterPro" id="IPR009051">
    <property type="entry name" value="Helical_ferredxn"/>
</dbReference>
<dbReference type="SUPFAM" id="SSF46548">
    <property type="entry name" value="alpha-helical ferredoxin"/>
    <property type="match status" value="1"/>
</dbReference>
<dbReference type="InterPro" id="IPR017896">
    <property type="entry name" value="4Fe4S_Fe-S-bd"/>
</dbReference>
<keyword evidence="6" id="KW-1133">Transmembrane helix</keyword>
<organism evidence="8 9">
    <name type="scientific">Robertkochia marina</name>
    <dbReference type="NCBI Taxonomy" id="1227945"/>
    <lineage>
        <taxon>Bacteria</taxon>
        <taxon>Pseudomonadati</taxon>
        <taxon>Bacteroidota</taxon>
        <taxon>Flavobacteriia</taxon>
        <taxon>Flavobacteriales</taxon>
        <taxon>Flavobacteriaceae</taxon>
        <taxon>Robertkochia</taxon>
    </lineage>
</organism>
<dbReference type="InterPro" id="IPR036197">
    <property type="entry name" value="NarG-like_sf"/>
</dbReference>
<name>A0A4S3LZ96_9FLAO</name>
<feature type="transmembrane region" description="Helical" evidence="6">
    <location>
        <begin position="214"/>
        <end position="232"/>
    </location>
</feature>
<feature type="transmembrane region" description="Helical" evidence="6">
    <location>
        <begin position="6"/>
        <end position="24"/>
    </location>
</feature>
<dbReference type="SUPFAM" id="SSF103501">
    <property type="entry name" value="Respiratory nitrate reductase 1 gamma chain"/>
    <property type="match status" value="1"/>
</dbReference>